<dbReference type="PANTHER" id="PTHR47602:SF2">
    <property type="entry name" value="F-BOX PROTEIN SKIP22"/>
    <property type="match status" value="1"/>
</dbReference>
<name>A0AAD9IGA8_PROWI</name>
<accession>A0AAD9IGA8</accession>
<dbReference type="Proteomes" id="UP001255856">
    <property type="component" value="Unassembled WGS sequence"/>
</dbReference>
<dbReference type="InterPro" id="IPR036047">
    <property type="entry name" value="F-box-like_dom_sf"/>
</dbReference>
<dbReference type="PANTHER" id="PTHR47602">
    <property type="entry name" value="F-BOX PROTEIN SKIP22"/>
    <property type="match status" value="1"/>
</dbReference>
<dbReference type="EMBL" id="JASFZW010000005">
    <property type="protein sequence ID" value="KAK2077929.1"/>
    <property type="molecule type" value="Genomic_DNA"/>
</dbReference>
<organism evidence="1 2">
    <name type="scientific">Prototheca wickerhamii</name>
    <dbReference type="NCBI Taxonomy" id="3111"/>
    <lineage>
        <taxon>Eukaryota</taxon>
        <taxon>Viridiplantae</taxon>
        <taxon>Chlorophyta</taxon>
        <taxon>core chlorophytes</taxon>
        <taxon>Trebouxiophyceae</taxon>
        <taxon>Chlorellales</taxon>
        <taxon>Chlorellaceae</taxon>
        <taxon>Prototheca</taxon>
    </lineage>
</organism>
<protein>
    <recommendedName>
        <fullName evidence="3">F-box domain-containing protein</fullName>
    </recommendedName>
</protein>
<comment type="caution">
    <text evidence="1">The sequence shown here is derived from an EMBL/GenBank/DDBJ whole genome shotgun (WGS) entry which is preliminary data.</text>
</comment>
<evidence type="ECO:0000313" key="2">
    <source>
        <dbReference type="Proteomes" id="UP001255856"/>
    </source>
</evidence>
<sequence length="250" mass="26297">MLDSGFRCADAPQTDAAEPAGIALAQLECAPGTIRRLSYEYPETTAAVTLVCSILGGSCLVAVSVAGSKRAPHLALSAKEAAELAAERSHGARKRVWRVLQDQVAGAARLAVLREVLGAETAPCLDGLPPDALKGVFLSLTGEDVAALCCASRTLRVAARDPDVWQALLSRDFPGASVPPGVRASALYGSLWKERRRLVAERVAQFSCVRWPGVTTPAGVIGRIGGDYDRLPAPAMFGTGSRGLPRPRGW</sequence>
<proteinExistence type="predicted"/>
<evidence type="ECO:0000313" key="1">
    <source>
        <dbReference type="EMBL" id="KAK2077929.1"/>
    </source>
</evidence>
<gene>
    <name evidence="1" type="ORF">QBZ16_003797</name>
</gene>
<keyword evidence="2" id="KW-1185">Reference proteome</keyword>
<evidence type="ECO:0008006" key="3">
    <source>
        <dbReference type="Google" id="ProtNLM"/>
    </source>
</evidence>
<dbReference type="SUPFAM" id="SSF81383">
    <property type="entry name" value="F-box domain"/>
    <property type="match status" value="1"/>
</dbReference>
<dbReference type="AlphaFoldDB" id="A0AAD9IGA8"/>
<reference evidence="1" key="1">
    <citation type="submission" date="2021-01" db="EMBL/GenBank/DDBJ databases">
        <authorList>
            <person name="Eckstrom K.M.E."/>
        </authorList>
    </citation>
    <scope>NUCLEOTIDE SEQUENCE</scope>
    <source>
        <strain evidence="1">UVCC 0001</strain>
    </source>
</reference>